<gene>
    <name evidence="2" type="ORF">BpHYR1_018718</name>
</gene>
<reference evidence="2 3" key="1">
    <citation type="journal article" date="2018" name="Sci. Rep.">
        <title>Genomic signatures of local adaptation to the degree of environmental predictability in rotifers.</title>
        <authorList>
            <person name="Franch-Gras L."/>
            <person name="Hahn C."/>
            <person name="Garcia-Roger E.M."/>
            <person name="Carmona M.J."/>
            <person name="Serra M."/>
            <person name="Gomez A."/>
        </authorList>
    </citation>
    <scope>NUCLEOTIDE SEQUENCE [LARGE SCALE GENOMIC DNA]</scope>
    <source>
        <strain evidence="2">HYR1</strain>
    </source>
</reference>
<protein>
    <submittedName>
        <fullName evidence="2">Uncharacterized protein</fullName>
    </submittedName>
</protein>
<feature type="compositionally biased region" description="Basic and acidic residues" evidence="1">
    <location>
        <begin position="11"/>
        <end position="21"/>
    </location>
</feature>
<dbReference type="EMBL" id="REGN01009957">
    <property type="protein sequence ID" value="RNA00020.1"/>
    <property type="molecule type" value="Genomic_DNA"/>
</dbReference>
<accession>A0A3M7PLR9</accession>
<proteinExistence type="predicted"/>
<comment type="caution">
    <text evidence="2">The sequence shown here is derived from an EMBL/GenBank/DDBJ whole genome shotgun (WGS) entry which is preliminary data.</text>
</comment>
<sequence length="180" mass="20478">MSRLPSVQKQKTCELKNEKAEENHKRTMVKISGTNNQSNKAVKFDNMVLVKQQQNMTQSSIRIHIGNHEITRNISHFKRIPETVRPLSNSANNVQLNDLVYYNSLALNRAHIQIPTIGNLTQVPVPASPTIPNDRAGPLAKQHHTQFDPEITQYETSSNPDEHDQAVLPSAIKSRKYYQF</sequence>
<dbReference type="Proteomes" id="UP000276133">
    <property type="component" value="Unassembled WGS sequence"/>
</dbReference>
<keyword evidence="3" id="KW-1185">Reference proteome</keyword>
<feature type="compositionally biased region" description="Polar residues" evidence="1">
    <location>
        <begin position="1"/>
        <end position="10"/>
    </location>
</feature>
<organism evidence="2 3">
    <name type="scientific">Brachionus plicatilis</name>
    <name type="common">Marine rotifer</name>
    <name type="synonym">Brachionus muelleri</name>
    <dbReference type="NCBI Taxonomy" id="10195"/>
    <lineage>
        <taxon>Eukaryota</taxon>
        <taxon>Metazoa</taxon>
        <taxon>Spiralia</taxon>
        <taxon>Gnathifera</taxon>
        <taxon>Rotifera</taxon>
        <taxon>Eurotatoria</taxon>
        <taxon>Monogononta</taxon>
        <taxon>Pseudotrocha</taxon>
        <taxon>Ploima</taxon>
        <taxon>Brachionidae</taxon>
        <taxon>Brachionus</taxon>
    </lineage>
</organism>
<evidence type="ECO:0000313" key="3">
    <source>
        <dbReference type="Proteomes" id="UP000276133"/>
    </source>
</evidence>
<feature type="region of interest" description="Disordered" evidence="1">
    <location>
        <begin position="1"/>
        <end position="21"/>
    </location>
</feature>
<dbReference type="AlphaFoldDB" id="A0A3M7PLR9"/>
<name>A0A3M7PLR9_BRAPC</name>
<evidence type="ECO:0000313" key="2">
    <source>
        <dbReference type="EMBL" id="RNA00020.1"/>
    </source>
</evidence>
<evidence type="ECO:0000256" key="1">
    <source>
        <dbReference type="SAM" id="MobiDB-lite"/>
    </source>
</evidence>